<keyword evidence="3" id="KW-1185">Reference proteome</keyword>
<name>A0A8J3ZHR5_9ACTN</name>
<comment type="caution">
    <text evidence="2">The sequence shown here is derived from an EMBL/GenBank/DDBJ whole genome shotgun (WGS) entry which is preliminary data.</text>
</comment>
<accession>A0A8J3ZHR5</accession>
<sequence>MNPLSTLTSAPATTLTRLAATSTTPGAPTPQHVAAAGWDNRPSWDNWSRR</sequence>
<proteinExistence type="predicted"/>
<dbReference type="Proteomes" id="UP000612585">
    <property type="component" value="Unassembled WGS sequence"/>
</dbReference>
<dbReference type="AlphaFoldDB" id="A0A8J3ZHR5"/>
<dbReference type="EMBL" id="BOPG01000075">
    <property type="protein sequence ID" value="GIJ62115.1"/>
    <property type="molecule type" value="Genomic_DNA"/>
</dbReference>
<evidence type="ECO:0000313" key="3">
    <source>
        <dbReference type="Proteomes" id="UP000612585"/>
    </source>
</evidence>
<gene>
    <name evidence="2" type="ORF">Vau01_096310</name>
</gene>
<reference evidence="2" key="1">
    <citation type="submission" date="2021-01" db="EMBL/GenBank/DDBJ databases">
        <title>Whole genome shotgun sequence of Virgisporangium aurantiacum NBRC 16421.</title>
        <authorList>
            <person name="Komaki H."/>
            <person name="Tamura T."/>
        </authorList>
    </citation>
    <scope>NUCLEOTIDE SEQUENCE</scope>
    <source>
        <strain evidence="2">NBRC 16421</strain>
    </source>
</reference>
<organism evidence="2 3">
    <name type="scientific">Virgisporangium aurantiacum</name>
    <dbReference type="NCBI Taxonomy" id="175570"/>
    <lineage>
        <taxon>Bacteria</taxon>
        <taxon>Bacillati</taxon>
        <taxon>Actinomycetota</taxon>
        <taxon>Actinomycetes</taxon>
        <taxon>Micromonosporales</taxon>
        <taxon>Micromonosporaceae</taxon>
        <taxon>Virgisporangium</taxon>
    </lineage>
</organism>
<dbReference type="RefSeq" id="WP_204007544.1">
    <property type="nucleotide sequence ID" value="NZ_BOPG01000075.1"/>
</dbReference>
<evidence type="ECO:0000256" key="1">
    <source>
        <dbReference type="SAM" id="MobiDB-lite"/>
    </source>
</evidence>
<protein>
    <submittedName>
        <fullName evidence="2">Uncharacterized protein</fullName>
    </submittedName>
</protein>
<evidence type="ECO:0000313" key="2">
    <source>
        <dbReference type="EMBL" id="GIJ62115.1"/>
    </source>
</evidence>
<feature type="compositionally biased region" description="Low complexity" evidence="1">
    <location>
        <begin position="20"/>
        <end position="30"/>
    </location>
</feature>
<feature type="region of interest" description="Disordered" evidence="1">
    <location>
        <begin position="20"/>
        <end position="50"/>
    </location>
</feature>